<dbReference type="AlphaFoldDB" id="A0A2P2N3X5"/>
<reference evidence="1" key="1">
    <citation type="submission" date="2018-02" db="EMBL/GenBank/DDBJ databases">
        <title>Rhizophora mucronata_Transcriptome.</title>
        <authorList>
            <person name="Meera S.P."/>
            <person name="Sreeshan A."/>
            <person name="Augustine A."/>
        </authorList>
    </citation>
    <scope>NUCLEOTIDE SEQUENCE</scope>
    <source>
        <tissue evidence="1">Leaf</tissue>
    </source>
</reference>
<sequence>MKKEEEDLLKDKEEKDK</sequence>
<dbReference type="EMBL" id="GGEC01056698">
    <property type="protein sequence ID" value="MBX37182.1"/>
    <property type="molecule type" value="Transcribed_RNA"/>
</dbReference>
<organism evidence="1">
    <name type="scientific">Rhizophora mucronata</name>
    <name type="common">Asiatic mangrove</name>
    <dbReference type="NCBI Taxonomy" id="61149"/>
    <lineage>
        <taxon>Eukaryota</taxon>
        <taxon>Viridiplantae</taxon>
        <taxon>Streptophyta</taxon>
        <taxon>Embryophyta</taxon>
        <taxon>Tracheophyta</taxon>
        <taxon>Spermatophyta</taxon>
        <taxon>Magnoliopsida</taxon>
        <taxon>eudicotyledons</taxon>
        <taxon>Gunneridae</taxon>
        <taxon>Pentapetalae</taxon>
        <taxon>rosids</taxon>
        <taxon>fabids</taxon>
        <taxon>Malpighiales</taxon>
        <taxon>Rhizophoraceae</taxon>
        <taxon>Rhizophora</taxon>
    </lineage>
</organism>
<proteinExistence type="predicted"/>
<evidence type="ECO:0000313" key="1">
    <source>
        <dbReference type="EMBL" id="MBX37182.1"/>
    </source>
</evidence>
<accession>A0A2P2N3X5</accession>
<protein>
    <submittedName>
        <fullName evidence="1">Uncharacterized protein</fullName>
    </submittedName>
</protein>
<name>A0A2P2N3X5_RHIMU</name>